<dbReference type="InterPro" id="IPR035965">
    <property type="entry name" value="PAS-like_dom_sf"/>
</dbReference>
<evidence type="ECO:0000256" key="6">
    <source>
        <dbReference type="ARBA" id="ARBA00022692"/>
    </source>
</evidence>
<dbReference type="FunFam" id="3.30.450.20:FF:000046">
    <property type="entry name" value="Aerotaxis sensor receptor"/>
    <property type="match status" value="1"/>
</dbReference>
<dbReference type="OrthoDB" id="5675566at2"/>
<feature type="domain" description="PAS" evidence="14">
    <location>
        <begin position="25"/>
        <end position="76"/>
    </location>
</feature>
<comment type="similarity">
    <text evidence="10">Belongs to the methyl-accepting chemotaxis (MCP) protein family.</text>
</comment>
<keyword evidence="7 12" id="KW-1133">Transmembrane helix</keyword>
<dbReference type="AlphaFoldDB" id="A0A177MSN8"/>
<comment type="caution">
    <text evidence="15">The sequence shown here is derived from an EMBL/GenBank/DDBJ whole genome shotgun (WGS) entry which is preliminary data.</text>
</comment>
<keyword evidence="3" id="KW-0488">Methylation</keyword>
<feature type="transmembrane region" description="Helical" evidence="12">
    <location>
        <begin position="175"/>
        <end position="193"/>
    </location>
</feature>
<evidence type="ECO:0000313" key="16">
    <source>
        <dbReference type="Proteomes" id="UP000078090"/>
    </source>
</evidence>
<dbReference type="SUPFAM" id="SSF55785">
    <property type="entry name" value="PYP-like sensor domain (PAS domain)"/>
    <property type="match status" value="1"/>
</dbReference>
<keyword evidence="2" id="KW-1003">Cell membrane</keyword>
<feature type="domain" description="Methyl-accepting transducer" evidence="13">
    <location>
        <begin position="251"/>
        <end position="487"/>
    </location>
</feature>
<dbReference type="GO" id="GO:0007165">
    <property type="term" value="P:signal transduction"/>
    <property type="evidence" value="ECO:0007669"/>
    <property type="project" value="UniProtKB-KW"/>
</dbReference>
<dbReference type="InterPro" id="IPR004089">
    <property type="entry name" value="MCPsignal_dom"/>
</dbReference>
<evidence type="ECO:0000256" key="7">
    <source>
        <dbReference type="ARBA" id="ARBA00022989"/>
    </source>
</evidence>
<organism evidence="15 16">
    <name type="scientific">Methylomonas methanica</name>
    <dbReference type="NCBI Taxonomy" id="421"/>
    <lineage>
        <taxon>Bacteria</taxon>
        <taxon>Pseudomonadati</taxon>
        <taxon>Pseudomonadota</taxon>
        <taxon>Gammaproteobacteria</taxon>
        <taxon>Methylococcales</taxon>
        <taxon>Methylococcaceae</taxon>
        <taxon>Methylomonas</taxon>
    </lineage>
</organism>
<dbReference type="Proteomes" id="UP000078090">
    <property type="component" value="Unassembled WGS sequence"/>
</dbReference>
<sequence>MRKNLPITQREVIYASSATITSGTDPAGKINYVNQDFLEISGFSTTELLNQSHNIVRHPDMPSAAFADLWQTVKSGRPWMGIVKNRCKNGDHYWVDAFVTPRFENSKIVGYESVRVKPDSTSVARANTVYEKLNNGKNIDSPLSRIGLSGKLTAGFALIQLTTAVSLYMTETSGFGVAAAVFAAPLAAGYAWLSLVLQPLKVAAAEARGVIDNPVMQQIYTADSSEVGQLLLAVKLLKAKSRTIIRRLTQATEPLAGKADTSYRAVNQVSVAMDRQLSEIEQIASAIHQMSATVSEVARSAANAAQAANDVNQQSQETLSRVNNTIQMIDRLVIAVDQAETVIKIVADHSKKIGGVLDVIQGIAEQTNLLALNAAIEAARAGEQGRGFAVVADEVRTLAGRTQKSTEEIHKMIDGLRSGVNNAVQEMAKVREMAATGAEHGKNSTESLQQTTLSVNIINDMIVQIASAAEQQHIVSEEISRTVEAVGTLSRQTTEHAVHASTASGGVSELSKELDMLVEQFDDIQR</sequence>
<dbReference type="CDD" id="cd11386">
    <property type="entry name" value="MCP_signal"/>
    <property type="match status" value="1"/>
</dbReference>
<keyword evidence="6 12" id="KW-0812">Transmembrane</keyword>
<dbReference type="InterPro" id="IPR004090">
    <property type="entry name" value="Chemotax_Me-accpt_rcpt"/>
</dbReference>
<dbReference type="EMBL" id="LUUG01000049">
    <property type="protein sequence ID" value="OAI07849.1"/>
    <property type="molecule type" value="Genomic_DNA"/>
</dbReference>
<dbReference type="Gene3D" id="3.30.450.20">
    <property type="entry name" value="PAS domain"/>
    <property type="match status" value="1"/>
</dbReference>
<dbReference type="PROSITE" id="PS50112">
    <property type="entry name" value="PAS"/>
    <property type="match status" value="1"/>
</dbReference>
<evidence type="ECO:0000256" key="10">
    <source>
        <dbReference type="ARBA" id="ARBA00029447"/>
    </source>
</evidence>
<dbReference type="GO" id="GO:0004888">
    <property type="term" value="F:transmembrane signaling receptor activity"/>
    <property type="evidence" value="ECO:0007669"/>
    <property type="project" value="InterPro"/>
</dbReference>
<dbReference type="InterPro" id="IPR000014">
    <property type="entry name" value="PAS"/>
</dbReference>
<dbReference type="Pfam" id="PF00015">
    <property type="entry name" value="MCPsignal"/>
    <property type="match status" value="1"/>
</dbReference>
<dbReference type="GO" id="GO:0005886">
    <property type="term" value="C:plasma membrane"/>
    <property type="evidence" value="ECO:0007669"/>
    <property type="project" value="UniProtKB-SubCell"/>
</dbReference>
<evidence type="ECO:0000256" key="8">
    <source>
        <dbReference type="ARBA" id="ARBA00023136"/>
    </source>
</evidence>
<dbReference type="NCBIfam" id="TIGR00229">
    <property type="entry name" value="sensory_box"/>
    <property type="match status" value="1"/>
</dbReference>
<keyword evidence="8 12" id="KW-0472">Membrane</keyword>
<protein>
    <submittedName>
        <fullName evidence="15">PAS domain S-box protein</fullName>
    </submittedName>
</protein>
<dbReference type="Pfam" id="PF08447">
    <property type="entry name" value="PAS_3"/>
    <property type="match status" value="1"/>
</dbReference>
<keyword evidence="5" id="KW-0997">Cell inner membrane</keyword>
<evidence type="ECO:0000256" key="4">
    <source>
        <dbReference type="ARBA" id="ARBA00022500"/>
    </source>
</evidence>
<dbReference type="PANTHER" id="PTHR32089">
    <property type="entry name" value="METHYL-ACCEPTING CHEMOTAXIS PROTEIN MCPB"/>
    <property type="match status" value="1"/>
</dbReference>
<evidence type="ECO:0000256" key="9">
    <source>
        <dbReference type="ARBA" id="ARBA00023224"/>
    </source>
</evidence>
<dbReference type="PRINTS" id="PR00260">
    <property type="entry name" value="CHEMTRNSDUCR"/>
</dbReference>
<dbReference type="RefSeq" id="WP_064007312.1">
    <property type="nucleotide sequence ID" value="NZ_LUUG01000049.1"/>
</dbReference>
<comment type="subcellular location">
    <subcellularLocation>
        <location evidence="1">Cell inner membrane</location>
        <topology evidence="1">Multi-pass membrane protein</topology>
    </subcellularLocation>
</comment>
<evidence type="ECO:0000256" key="3">
    <source>
        <dbReference type="ARBA" id="ARBA00022481"/>
    </source>
</evidence>
<dbReference type="GO" id="GO:0052131">
    <property type="term" value="P:positive aerotaxis"/>
    <property type="evidence" value="ECO:0007669"/>
    <property type="project" value="UniProtKB-ARBA"/>
</dbReference>
<dbReference type="PROSITE" id="PS50111">
    <property type="entry name" value="CHEMOTAXIS_TRANSDUC_2"/>
    <property type="match status" value="1"/>
</dbReference>
<evidence type="ECO:0000313" key="15">
    <source>
        <dbReference type="EMBL" id="OAI07849.1"/>
    </source>
</evidence>
<dbReference type="InterPro" id="IPR013655">
    <property type="entry name" value="PAS_fold_3"/>
</dbReference>
<dbReference type="CDD" id="cd00130">
    <property type="entry name" value="PAS"/>
    <property type="match status" value="1"/>
</dbReference>
<evidence type="ECO:0000256" key="12">
    <source>
        <dbReference type="SAM" id="Phobius"/>
    </source>
</evidence>
<name>A0A177MSN8_METMH</name>
<evidence type="ECO:0000256" key="11">
    <source>
        <dbReference type="PROSITE-ProRule" id="PRU00284"/>
    </source>
</evidence>
<reference evidence="15 16" key="1">
    <citation type="submission" date="2016-03" db="EMBL/GenBank/DDBJ databases">
        <authorList>
            <person name="Ploux O."/>
        </authorList>
    </citation>
    <scope>NUCLEOTIDE SEQUENCE [LARGE SCALE GENOMIC DNA]</scope>
    <source>
        <strain evidence="15 16">R-45363</strain>
    </source>
</reference>
<dbReference type="SUPFAM" id="SSF58104">
    <property type="entry name" value="Methyl-accepting chemotaxis protein (MCP) signaling domain"/>
    <property type="match status" value="1"/>
</dbReference>
<evidence type="ECO:0000256" key="1">
    <source>
        <dbReference type="ARBA" id="ARBA00004429"/>
    </source>
</evidence>
<evidence type="ECO:0000256" key="5">
    <source>
        <dbReference type="ARBA" id="ARBA00022519"/>
    </source>
</evidence>
<evidence type="ECO:0000256" key="2">
    <source>
        <dbReference type="ARBA" id="ARBA00022475"/>
    </source>
</evidence>
<dbReference type="Gene3D" id="1.10.287.950">
    <property type="entry name" value="Methyl-accepting chemotaxis protein"/>
    <property type="match status" value="1"/>
</dbReference>
<gene>
    <name evidence="15" type="ORF">A1332_00190</name>
</gene>
<keyword evidence="4" id="KW-0145">Chemotaxis</keyword>
<accession>A0A177MSN8</accession>
<proteinExistence type="inferred from homology"/>
<evidence type="ECO:0000259" key="13">
    <source>
        <dbReference type="PROSITE" id="PS50111"/>
    </source>
</evidence>
<dbReference type="PANTHER" id="PTHR32089:SF112">
    <property type="entry name" value="LYSOZYME-LIKE PROTEIN-RELATED"/>
    <property type="match status" value="1"/>
</dbReference>
<dbReference type="SMART" id="SM00283">
    <property type="entry name" value="MA"/>
    <property type="match status" value="1"/>
</dbReference>
<keyword evidence="9 11" id="KW-0807">Transducer</keyword>
<evidence type="ECO:0000259" key="14">
    <source>
        <dbReference type="PROSITE" id="PS50112"/>
    </source>
</evidence>
<dbReference type="FunFam" id="1.10.287.950:FF:000001">
    <property type="entry name" value="Methyl-accepting chemotaxis sensory transducer"/>
    <property type="match status" value="1"/>
</dbReference>